<keyword evidence="5" id="KW-1185">Reference proteome</keyword>
<dbReference type="InterPro" id="IPR050624">
    <property type="entry name" value="HTH-type_Tx_Regulator"/>
</dbReference>
<dbReference type="InterPro" id="IPR041490">
    <property type="entry name" value="KstR2_TetR_C"/>
</dbReference>
<dbReference type="Pfam" id="PF00440">
    <property type="entry name" value="TetR_N"/>
    <property type="match status" value="1"/>
</dbReference>
<dbReference type="Proteomes" id="UP000184476">
    <property type="component" value="Unassembled WGS sequence"/>
</dbReference>
<dbReference type="RefSeq" id="WP_073154827.1">
    <property type="nucleotide sequence ID" value="NZ_FQVL01000005.1"/>
</dbReference>
<proteinExistence type="predicted"/>
<evidence type="ECO:0000256" key="2">
    <source>
        <dbReference type="PROSITE-ProRule" id="PRU00335"/>
    </source>
</evidence>
<gene>
    <name evidence="4" type="ORF">SAMN05444392_105225</name>
</gene>
<name>A0A1M4XWS4_9BACL</name>
<keyword evidence="1 2" id="KW-0238">DNA-binding</keyword>
<accession>A0A1M4XWS4</accession>
<evidence type="ECO:0000313" key="4">
    <source>
        <dbReference type="EMBL" id="SHE97885.1"/>
    </source>
</evidence>
<dbReference type="InterPro" id="IPR036271">
    <property type="entry name" value="Tet_transcr_reg_TetR-rel_C_sf"/>
</dbReference>
<dbReference type="InterPro" id="IPR009057">
    <property type="entry name" value="Homeodomain-like_sf"/>
</dbReference>
<dbReference type="GO" id="GO:0003677">
    <property type="term" value="F:DNA binding"/>
    <property type="evidence" value="ECO:0007669"/>
    <property type="project" value="UniProtKB-UniRule"/>
</dbReference>
<dbReference type="Gene3D" id="1.10.10.60">
    <property type="entry name" value="Homeodomain-like"/>
    <property type="match status" value="1"/>
</dbReference>
<protein>
    <submittedName>
        <fullName evidence="4">Transcriptional regulator, TetR family</fullName>
    </submittedName>
</protein>
<sequence>MNKRLIPSMVKNEQLVERRRQQIIDGAVQLFTKKGFHKTTTREIAQKCKMSIGTMYEYIQTKEDVLFLVCEAIHEKMESRLRRTIKGHDNGFTLLKHSFRQLLKIMDEMRPLVLLIYQETKSLPKEQMKYVLEKELAITSLFEDVLEKGIQDGSIQLETHSISLMAHNIMVMGQMWTFRYWSLGRTYSLDEYIEQQLALLIRELKA</sequence>
<dbReference type="PRINTS" id="PR00455">
    <property type="entry name" value="HTHTETR"/>
</dbReference>
<organism evidence="4 5">
    <name type="scientific">Seinonella peptonophila</name>
    <dbReference type="NCBI Taxonomy" id="112248"/>
    <lineage>
        <taxon>Bacteria</taxon>
        <taxon>Bacillati</taxon>
        <taxon>Bacillota</taxon>
        <taxon>Bacilli</taxon>
        <taxon>Bacillales</taxon>
        <taxon>Thermoactinomycetaceae</taxon>
        <taxon>Seinonella</taxon>
    </lineage>
</organism>
<dbReference type="STRING" id="112248.SAMN05444392_105225"/>
<dbReference type="PROSITE" id="PS50977">
    <property type="entry name" value="HTH_TETR_2"/>
    <property type="match status" value="1"/>
</dbReference>
<dbReference type="SUPFAM" id="SSF48498">
    <property type="entry name" value="Tetracyclin repressor-like, C-terminal domain"/>
    <property type="match status" value="1"/>
</dbReference>
<feature type="domain" description="HTH tetR-type" evidence="3">
    <location>
        <begin position="17"/>
        <end position="77"/>
    </location>
</feature>
<dbReference type="AlphaFoldDB" id="A0A1M4XWS4"/>
<dbReference type="EMBL" id="FQVL01000005">
    <property type="protein sequence ID" value="SHE97885.1"/>
    <property type="molecule type" value="Genomic_DNA"/>
</dbReference>
<evidence type="ECO:0000256" key="1">
    <source>
        <dbReference type="ARBA" id="ARBA00023125"/>
    </source>
</evidence>
<dbReference type="SUPFAM" id="SSF46689">
    <property type="entry name" value="Homeodomain-like"/>
    <property type="match status" value="1"/>
</dbReference>
<dbReference type="PANTHER" id="PTHR43479:SF11">
    <property type="entry name" value="ACREF_ENVCD OPERON REPRESSOR-RELATED"/>
    <property type="match status" value="1"/>
</dbReference>
<reference evidence="4 5" key="1">
    <citation type="submission" date="2016-11" db="EMBL/GenBank/DDBJ databases">
        <authorList>
            <person name="Jaros S."/>
            <person name="Januszkiewicz K."/>
            <person name="Wedrychowicz H."/>
        </authorList>
    </citation>
    <scope>NUCLEOTIDE SEQUENCE [LARGE SCALE GENOMIC DNA]</scope>
    <source>
        <strain evidence="4 5">DSM 44666</strain>
    </source>
</reference>
<evidence type="ECO:0000313" key="5">
    <source>
        <dbReference type="Proteomes" id="UP000184476"/>
    </source>
</evidence>
<dbReference type="Gene3D" id="1.10.357.10">
    <property type="entry name" value="Tetracycline Repressor, domain 2"/>
    <property type="match status" value="1"/>
</dbReference>
<dbReference type="Pfam" id="PF17932">
    <property type="entry name" value="TetR_C_24"/>
    <property type="match status" value="1"/>
</dbReference>
<feature type="DNA-binding region" description="H-T-H motif" evidence="2">
    <location>
        <begin position="40"/>
        <end position="59"/>
    </location>
</feature>
<dbReference type="OrthoDB" id="1669699at2"/>
<dbReference type="PANTHER" id="PTHR43479">
    <property type="entry name" value="ACREF/ENVCD OPERON REPRESSOR-RELATED"/>
    <property type="match status" value="1"/>
</dbReference>
<evidence type="ECO:0000259" key="3">
    <source>
        <dbReference type="PROSITE" id="PS50977"/>
    </source>
</evidence>
<dbReference type="InterPro" id="IPR001647">
    <property type="entry name" value="HTH_TetR"/>
</dbReference>